<name>A0A9P7G2N9_9AGAR</name>
<dbReference type="AlphaFoldDB" id="A0A9P7G2N9"/>
<comment type="caution">
    <text evidence="2">The sequence shown here is derived from an EMBL/GenBank/DDBJ whole genome shotgun (WGS) entry which is preliminary data.</text>
</comment>
<organism evidence="2 3">
    <name type="scientific">Asterophora parasitica</name>
    <dbReference type="NCBI Taxonomy" id="117018"/>
    <lineage>
        <taxon>Eukaryota</taxon>
        <taxon>Fungi</taxon>
        <taxon>Dikarya</taxon>
        <taxon>Basidiomycota</taxon>
        <taxon>Agaricomycotina</taxon>
        <taxon>Agaricomycetes</taxon>
        <taxon>Agaricomycetidae</taxon>
        <taxon>Agaricales</taxon>
        <taxon>Tricholomatineae</taxon>
        <taxon>Lyophyllaceae</taxon>
        <taxon>Asterophora</taxon>
    </lineage>
</organism>
<dbReference type="Proteomes" id="UP000775547">
    <property type="component" value="Unassembled WGS sequence"/>
</dbReference>
<keyword evidence="3" id="KW-1185">Reference proteome</keyword>
<sequence length="596" mass="67370">MQESDDRVDATEAKMERAEIYQLEDELRNLDQQIRYLQGKRAALSARIDRLHAAAAAYKCLPPEILTFIFLLTIPPLGVEQYTQTSQRTTTPWTLRSICSSWRKLALSTPELWGTLHFEVGREVPVDGLCRRVPPTGLLVISASVDAYKESTLVLKQLVIPNLFRLRGLHLDLPASSFSDLLEIDSSALSELTTVKLTLQTSFLKYRRQNVQEGPGTFLPFLERLIKLESLELATGISHSLTSAFISDLLDCRFPRTYLTDLNLFGLDGPGKGEVEDILQRFPKLQRLAVMLQWQDSAISGVRLHLPDLRYLVYGHYERDSAPGLGFEPINIAWEKLIDLDLEETVTVPRDFFPVLRQCISLRRFRAEIRDAWAIGTETIQLPYLSSLTLTLRDGRILNDFLLPKLELLHVNQFHGVGYAISLAATEISSLITRSRCVLLALSLDALPSSSDGNTLQELLSIVSPELRKLTIKYRTVDAEIMKQIGSGRLLPRLSEFDCYVASSTGFVEMLRHRMELENLYGVTTVKVDVLRKAHGILLLEQKPGILEQSPLKDVSRMKREAGKALELRLRLGGRGKIVDFVEHTELKEVESYWCG</sequence>
<accession>A0A9P7G2N9</accession>
<evidence type="ECO:0008006" key="4">
    <source>
        <dbReference type="Google" id="ProtNLM"/>
    </source>
</evidence>
<keyword evidence="1" id="KW-0175">Coiled coil</keyword>
<protein>
    <recommendedName>
        <fullName evidence="4">F-box domain-containing protein</fullName>
    </recommendedName>
</protein>
<dbReference type="OrthoDB" id="2269034at2759"/>
<reference evidence="2" key="1">
    <citation type="submission" date="2020-07" db="EMBL/GenBank/DDBJ databases">
        <authorList>
            <person name="Nieuwenhuis M."/>
            <person name="Van De Peppel L.J.J."/>
        </authorList>
    </citation>
    <scope>NUCLEOTIDE SEQUENCE</scope>
    <source>
        <strain evidence="2">AP01</strain>
        <tissue evidence="2">Mycelium</tissue>
    </source>
</reference>
<evidence type="ECO:0000313" key="2">
    <source>
        <dbReference type="EMBL" id="KAG5642789.1"/>
    </source>
</evidence>
<evidence type="ECO:0000313" key="3">
    <source>
        <dbReference type="Proteomes" id="UP000775547"/>
    </source>
</evidence>
<gene>
    <name evidence="2" type="ORF">DXG03_002113</name>
</gene>
<dbReference type="Gene3D" id="3.80.10.10">
    <property type="entry name" value="Ribonuclease Inhibitor"/>
    <property type="match status" value="1"/>
</dbReference>
<proteinExistence type="predicted"/>
<evidence type="ECO:0000256" key="1">
    <source>
        <dbReference type="SAM" id="Coils"/>
    </source>
</evidence>
<feature type="coiled-coil region" evidence="1">
    <location>
        <begin position="13"/>
        <end position="47"/>
    </location>
</feature>
<dbReference type="InterPro" id="IPR032675">
    <property type="entry name" value="LRR_dom_sf"/>
</dbReference>
<dbReference type="EMBL" id="JABCKV010000157">
    <property type="protein sequence ID" value="KAG5642789.1"/>
    <property type="molecule type" value="Genomic_DNA"/>
</dbReference>
<reference evidence="2" key="2">
    <citation type="submission" date="2021-10" db="EMBL/GenBank/DDBJ databases">
        <title>Phylogenomics reveals ancestral predisposition of the termite-cultivated fungus Termitomyces towards a domesticated lifestyle.</title>
        <authorList>
            <person name="Auxier B."/>
            <person name="Grum-Grzhimaylo A."/>
            <person name="Cardenas M.E."/>
            <person name="Lodge J.D."/>
            <person name="Laessoe T."/>
            <person name="Pedersen O."/>
            <person name="Smith M.E."/>
            <person name="Kuyper T.W."/>
            <person name="Franco-Molano E.A."/>
            <person name="Baroni T.J."/>
            <person name="Aanen D.K."/>
        </authorList>
    </citation>
    <scope>NUCLEOTIDE SEQUENCE</scope>
    <source>
        <strain evidence="2">AP01</strain>
        <tissue evidence="2">Mycelium</tissue>
    </source>
</reference>